<name>A0A964UP74_9ACTN</name>
<gene>
    <name evidence="2" type="ORF">GUY60_10275</name>
</gene>
<dbReference type="InterPro" id="IPR029442">
    <property type="entry name" value="GyrI-like"/>
</dbReference>
<feature type="domain" description="AraC effector-binding" evidence="1">
    <location>
        <begin position="3"/>
        <end position="167"/>
    </location>
</feature>
<dbReference type="SUPFAM" id="SSF55136">
    <property type="entry name" value="Probable bacterial effector-binding domain"/>
    <property type="match status" value="1"/>
</dbReference>
<dbReference type="OrthoDB" id="64208at2"/>
<dbReference type="InterPro" id="IPR011256">
    <property type="entry name" value="Reg_factor_effector_dom_sf"/>
</dbReference>
<evidence type="ECO:0000313" key="3">
    <source>
        <dbReference type="Proteomes" id="UP000598297"/>
    </source>
</evidence>
<sequence>MTKQPSIEERSEQPFVGVRGLVTWNTFGQLADRLPEIVGWLAERDIPLAGGPFFRYEVFRPDDLEAEFEVVAGVPVGERVRMPEGDLFAGTLPAGRYVTVSHVGHPDELAGVASTALKWAAAKGLDFDMRPSADGEVWGCRLESYHTDPRIEPDPHKWETELAFRLRD</sequence>
<dbReference type="AlphaFoldDB" id="A0A964UP74"/>
<dbReference type="Gene3D" id="3.20.80.10">
    <property type="entry name" value="Regulatory factor, effector binding domain"/>
    <property type="match status" value="1"/>
</dbReference>
<reference evidence="2" key="1">
    <citation type="submission" date="2020-01" db="EMBL/GenBank/DDBJ databases">
        <title>Whole-genome analyses of novel actinobacteria.</title>
        <authorList>
            <person name="Sahin N."/>
        </authorList>
    </citation>
    <scope>NUCLEOTIDE SEQUENCE</scope>
    <source>
        <strain evidence="2">YC537</strain>
    </source>
</reference>
<evidence type="ECO:0000259" key="1">
    <source>
        <dbReference type="SMART" id="SM00871"/>
    </source>
</evidence>
<evidence type="ECO:0000313" key="2">
    <source>
        <dbReference type="EMBL" id="NBE51800.1"/>
    </source>
</evidence>
<protein>
    <submittedName>
        <fullName evidence="2">GyrI-like domain-containing protein</fullName>
    </submittedName>
</protein>
<dbReference type="SMART" id="SM00871">
    <property type="entry name" value="AraC_E_bind"/>
    <property type="match status" value="1"/>
</dbReference>
<dbReference type="RefSeq" id="WP_161696144.1">
    <property type="nucleotide sequence ID" value="NZ_JAAAHS010000054.1"/>
</dbReference>
<keyword evidence="3" id="KW-1185">Reference proteome</keyword>
<dbReference type="Proteomes" id="UP000598297">
    <property type="component" value="Unassembled WGS sequence"/>
</dbReference>
<proteinExistence type="predicted"/>
<dbReference type="InterPro" id="IPR010499">
    <property type="entry name" value="AraC_E-bd"/>
</dbReference>
<organism evidence="2 3">
    <name type="scientific">Streptomyces boluensis</name>
    <dbReference type="NCBI Taxonomy" id="1775135"/>
    <lineage>
        <taxon>Bacteria</taxon>
        <taxon>Bacillati</taxon>
        <taxon>Actinomycetota</taxon>
        <taxon>Actinomycetes</taxon>
        <taxon>Kitasatosporales</taxon>
        <taxon>Streptomycetaceae</taxon>
        <taxon>Streptomyces</taxon>
    </lineage>
</organism>
<comment type="caution">
    <text evidence="2">The sequence shown here is derived from an EMBL/GenBank/DDBJ whole genome shotgun (WGS) entry which is preliminary data.</text>
</comment>
<dbReference type="EMBL" id="JAAAHS010000054">
    <property type="protein sequence ID" value="NBE51800.1"/>
    <property type="molecule type" value="Genomic_DNA"/>
</dbReference>
<dbReference type="Pfam" id="PF06445">
    <property type="entry name" value="GyrI-like"/>
    <property type="match status" value="1"/>
</dbReference>
<accession>A0A964UP74</accession>